<dbReference type="Pfam" id="PF07729">
    <property type="entry name" value="FCD"/>
    <property type="match status" value="1"/>
</dbReference>
<keyword evidence="1" id="KW-0805">Transcription regulation</keyword>
<dbReference type="PRINTS" id="PR00598">
    <property type="entry name" value="HTHMARR"/>
</dbReference>
<dbReference type="SMART" id="SM00895">
    <property type="entry name" value="FCD"/>
    <property type="match status" value="1"/>
</dbReference>
<dbReference type="PANTHER" id="PTHR33164">
    <property type="entry name" value="TRANSCRIPTIONAL REGULATOR, MARR FAMILY"/>
    <property type="match status" value="1"/>
</dbReference>
<comment type="caution">
    <text evidence="5">The sequence shown here is derived from an EMBL/GenBank/DDBJ whole genome shotgun (WGS) entry which is preliminary data.</text>
</comment>
<dbReference type="EMBL" id="JBEYBN010000010">
    <property type="protein sequence ID" value="MEU2266761.1"/>
    <property type="molecule type" value="Genomic_DNA"/>
</dbReference>
<proteinExistence type="predicted"/>
<dbReference type="InterPro" id="IPR011711">
    <property type="entry name" value="GntR_C"/>
</dbReference>
<evidence type="ECO:0000256" key="2">
    <source>
        <dbReference type="ARBA" id="ARBA00023125"/>
    </source>
</evidence>
<dbReference type="Pfam" id="PF12802">
    <property type="entry name" value="MarR_2"/>
    <property type="match status" value="1"/>
</dbReference>
<accession>A0ABV2XRX7</accession>
<keyword evidence="2" id="KW-0238">DNA-binding</keyword>
<dbReference type="SUPFAM" id="SSF48008">
    <property type="entry name" value="GntR ligand-binding domain-like"/>
    <property type="match status" value="1"/>
</dbReference>
<keyword evidence="3" id="KW-0804">Transcription</keyword>
<dbReference type="PROSITE" id="PS50995">
    <property type="entry name" value="HTH_MARR_2"/>
    <property type="match status" value="1"/>
</dbReference>
<evidence type="ECO:0000313" key="6">
    <source>
        <dbReference type="Proteomes" id="UP001550603"/>
    </source>
</evidence>
<dbReference type="RefSeq" id="WP_359787375.1">
    <property type="nucleotide sequence ID" value="NZ_JBEYBN010000010.1"/>
</dbReference>
<dbReference type="InterPro" id="IPR039422">
    <property type="entry name" value="MarR/SlyA-like"/>
</dbReference>
<name>A0ABV2XRX7_9ACTN</name>
<dbReference type="PANTHER" id="PTHR33164:SF104">
    <property type="entry name" value="TRANSCRIPTIONAL REGULATORY PROTEIN"/>
    <property type="match status" value="1"/>
</dbReference>
<evidence type="ECO:0000313" key="5">
    <source>
        <dbReference type="EMBL" id="MEU2266761.1"/>
    </source>
</evidence>
<evidence type="ECO:0000259" key="4">
    <source>
        <dbReference type="PROSITE" id="PS50995"/>
    </source>
</evidence>
<keyword evidence="6" id="KW-1185">Reference proteome</keyword>
<protein>
    <submittedName>
        <fullName evidence="5">FCD domain-containing protein</fullName>
    </submittedName>
</protein>
<evidence type="ECO:0000256" key="1">
    <source>
        <dbReference type="ARBA" id="ARBA00023015"/>
    </source>
</evidence>
<dbReference type="SUPFAM" id="SSF46785">
    <property type="entry name" value="Winged helix' DNA-binding domain"/>
    <property type="match status" value="1"/>
</dbReference>
<gene>
    <name evidence="5" type="ORF">ABZ568_10105</name>
</gene>
<dbReference type="Proteomes" id="UP001550603">
    <property type="component" value="Unassembled WGS sequence"/>
</dbReference>
<evidence type="ECO:0000256" key="3">
    <source>
        <dbReference type="ARBA" id="ARBA00023163"/>
    </source>
</evidence>
<dbReference type="InterPro" id="IPR036388">
    <property type="entry name" value="WH-like_DNA-bd_sf"/>
</dbReference>
<dbReference type="Gene3D" id="1.10.10.10">
    <property type="entry name" value="Winged helix-like DNA-binding domain superfamily/Winged helix DNA-binding domain"/>
    <property type="match status" value="1"/>
</dbReference>
<feature type="domain" description="HTH marR-type" evidence="4">
    <location>
        <begin position="9"/>
        <end position="151"/>
    </location>
</feature>
<reference evidence="5 6" key="1">
    <citation type="submission" date="2024-06" db="EMBL/GenBank/DDBJ databases">
        <title>The Natural Products Discovery Center: Release of the First 8490 Sequenced Strains for Exploring Actinobacteria Biosynthetic Diversity.</title>
        <authorList>
            <person name="Kalkreuter E."/>
            <person name="Kautsar S.A."/>
            <person name="Yang D."/>
            <person name="Bader C.D."/>
            <person name="Teijaro C.N."/>
            <person name="Fluegel L."/>
            <person name="Davis C.M."/>
            <person name="Simpson J.R."/>
            <person name="Lauterbach L."/>
            <person name="Steele A.D."/>
            <person name="Gui C."/>
            <person name="Meng S."/>
            <person name="Li G."/>
            <person name="Viehrig K."/>
            <person name="Ye F."/>
            <person name="Su P."/>
            <person name="Kiefer A.F."/>
            <person name="Nichols A."/>
            <person name="Cepeda A.J."/>
            <person name="Yan W."/>
            <person name="Fan B."/>
            <person name="Jiang Y."/>
            <person name="Adhikari A."/>
            <person name="Zheng C.-J."/>
            <person name="Schuster L."/>
            <person name="Cowan T.M."/>
            <person name="Smanski M.J."/>
            <person name="Chevrette M.G."/>
            <person name="De Carvalho L.P.S."/>
            <person name="Shen B."/>
        </authorList>
    </citation>
    <scope>NUCLEOTIDE SEQUENCE [LARGE SCALE GENOMIC DNA]</scope>
    <source>
        <strain evidence="5 6">NPDC019583</strain>
    </source>
</reference>
<dbReference type="SMART" id="SM00347">
    <property type="entry name" value="HTH_MARR"/>
    <property type="match status" value="1"/>
</dbReference>
<dbReference type="InterPro" id="IPR000835">
    <property type="entry name" value="HTH_MarR-typ"/>
</dbReference>
<dbReference type="InterPro" id="IPR008920">
    <property type="entry name" value="TF_FadR/GntR_C"/>
</dbReference>
<dbReference type="InterPro" id="IPR036390">
    <property type="entry name" value="WH_DNA-bd_sf"/>
</dbReference>
<sequence length="332" mass="37449">MFTGKGSPGRDLDSARLRAWEVVRDASAQVVRSLSRDLEETAGIPLEWYSVITRLTEAGGTLPQNELLRRSRFSQSGVSRLAKRMEEEGLVERRPSERDRRNLDVVLTEHGQDVYFRVLSVHHSSVQKHFGMRLTDEEAAALTTLMRKVLDEPGAEEAEETATENFEQFLPFGETVLAVTSESTSLRDIAATREALELPLLLDAARHARPSVLNDLRARVLSMSRLIDEPEEFFRAGWELHRQIASCCQNDVLRTLYLNLLDAIASHLKRVVPTHNLRQYLYERLAVHARIVDAVASGEPELIEAAARAHDHTPSRLYEAMAYADDRVALDS</sequence>
<dbReference type="Gene3D" id="1.20.120.530">
    <property type="entry name" value="GntR ligand-binding domain-like"/>
    <property type="match status" value="1"/>
</dbReference>
<organism evidence="5 6">
    <name type="scientific">Streptomyces olindensis</name>
    <dbReference type="NCBI Taxonomy" id="358823"/>
    <lineage>
        <taxon>Bacteria</taxon>
        <taxon>Bacillati</taxon>
        <taxon>Actinomycetota</taxon>
        <taxon>Actinomycetes</taxon>
        <taxon>Kitasatosporales</taxon>
        <taxon>Streptomycetaceae</taxon>
        <taxon>Streptomyces</taxon>
    </lineage>
</organism>